<protein>
    <submittedName>
        <fullName evidence="1">Uncharacterized protein</fullName>
    </submittedName>
</protein>
<dbReference type="KEGG" id="sri:SELR_pSRC200910"/>
<reference evidence="1 2" key="1">
    <citation type="submission" date="2011-10" db="EMBL/GenBank/DDBJ databases">
        <title>Whole genome sequence of Selenomonas ruminantium subsp. lactilytica TAM6421.</title>
        <authorList>
            <person name="Oguchi A."/>
            <person name="Ankai A."/>
            <person name="Kaneko J."/>
            <person name="Yamada-Narita S."/>
            <person name="Fukui S."/>
            <person name="Takahashi M."/>
            <person name="Onodera T."/>
            <person name="Kojima S."/>
            <person name="Fushimi T."/>
            <person name="Abe N."/>
            <person name="Kamio Y."/>
            <person name="Yamazaki S."/>
            <person name="Fujita N."/>
        </authorList>
    </citation>
    <scope>NUCLEOTIDE SEQUENCE [LARGE SCALE GENOMIC DNA]</scope>
    <source>
        <strain evidence="2">NBRC 103574 / TAM6421</strain>
        <plasmid evidence="1 2">pSRC2</plasmid>
    </source>
</reference>
<dbReference type="HOGENOM" id="CLU_2452911_0_0_9"/>
<gene>
    <name evidence="1" type="ordered locus">SELR_pSRC200910</name>
</gene>
<proteinExistence type="predicted"/>
<name>I0GV38_SELRL</name>
<accession>I0GV38</accession>
<organism evidence="1 2">
    <name type="scientific">Selenomonas ruminantium subsp. lactilytica (strain NBRC 103574 / TAM6421)</name>
    <dbReference type="NCBI Taxonomy" id="927704"/>
    <lineage>
        <taxon>Bacteria</taxon>
        <taxon>Bacillati</taxon>
        <taxon>Bacillota</taxon>
        <taxon>Negativicutes</taxon>
        <taxon>Selenomonadales</taxon>
        <taxon>Selenomonadaceae</taxon>
        <taxon>Selenomonas</taxon>
    </lineage>
</organism>
<geneLocation type="plasmid" evidence="1 2">
    <name>pSRC2</name>
</geneLocation>
<keyword evidence="1" id="KW-0614">Plasmid</keyword>
<evidence type="ECO:0000313" key="2">
    <source>
        <dbReference type="Proteomes" id="UP000007887"/>
    </source>
</evidence>
<dbReference type="PATRIC" id="fig|927704.6.peg.3286"/>
<dbReference type="EMBL" id="AP012293">
    <property type="protein sequence ID" value="BAL84625.1"/>
    <property type="molecule type" value="Genomic_DNA"/>
</dbReference>
<dbReference type="AlphaFoldDB" id="I0GV38"/>
<dbReference type="Proteomes" id="UP000007887">
    <property type="component" value="Plasmid pSRC2"/>
</dbReference>
<sequence>MKAKNQFKIKEQNKACRDTLKGIEDTMLATYGCLLPAGEITISIVMPWTRESILGILKRQGKIVSWELDGSYEEGNNRRYLVTLDADRI</sequence>
<evidence type="ECO:0000313" key="1">
    <source>
        <dbReference type="EMBL" id="BAL84625.1"/>
    </source>
</evidence>
<dbReference type="RefSeq" id="WP_014430976.1">
    <property type="nucleotide sequence ID" value="NC_017076.1"/>
</dbReference>
<dbReference type="OrthoDB" id="1666926at2"/>